<keyword evidence="1" id="KW-0235">DNA replication</keyword>
<dbReference type="InterPro" id="IPR002562">
    <property type="entry name" value="3'-5'_exonuclease_dom"/>
</dbReference>
<sequence>MDCSHSLALNVAALEQLWERSDLSGRLEELLMEISKFLKPRAPQLTELSVQLADTSRQIQFIFYRKSRVMSVSSEADERAFVSDVGATESFELPICLPRRAQYNYDPSVDQLYVYDSNRDFLLVLDLASEVPRATTVRIGDVGFSSRLSCCRGKVFICCLLEDGRVSLAMVEIDEKRKSSHQLLLWTSERRVTARKLHDFVASDEANCVFTFAVIAGYSVVKVRLGLLGHSSSIPREETWSQFPIATFFLEHVLHIRLLTAELMLVVTTSDSTRTSSLVLLEYHNEEWFVREGDPTLRVASPTHLSVGADLVIHTAHAVQPEGKMALSAFGSSPAVQREDVLRYLPAVTPRVSVVSDNSKEADKQEVLCHPPMSILTGGEEQLDVDEEAQLSENDRVDEVGQKPKRVRADTFTKRLAKIDQGTDFRMSYSPPKGITLVTNEEQAMEAVRVLESHQGPVAWDTEFWNVELSRNTPAHSSGELLCLTAFGGGKLDFGAGPLLFVDCKGPSRQILDLFRTYFENPNKKKVFHNFATDAHILYGHGITVRGLEADTRYLARLFDSSLSSWEDQVKPDKPAVPLRKSKPASKDALIDDGGDILGPPVNGESAALEPLSVDCEQHTGPGKGYQLKRLVSLFGIAPKEPPSYKEKFAGKLGIGGLEAHCSEEKFGEWLKYAADDAYFTFMLYRRLTDTLRGQEWCTELWKEPLEHKIRGSAITLNGLKNPEMYTGLSMSEFAVKFYRHFTELLVEIERRGFGANREYLLHQLTAAQGDLEHHKDAFRTLAQSLTDRRGRPLNPQAEFINPRSARQIRQLLFGNPDEADRLRWVARRVKSGEQAEWVPPFMEFPISPSSSKQRFLIRGLSLEPIAYIYGRERLSNYAPSGWPKVESAILRAFAGDPYKGIYGHAYHQLEPIRGHEHAASVCRLLWHLQRCIRISAAITSVLSPLIERIKDGEEGFGRIHPSLALDTTTGRLCCRKPNLQNPPSAHNDLYSVRKAFSARPGNTLIVGDYSQLELRVLAHMSKCEAMIRQLNEGGDIHSQCAVDLFPEVAEAVANGSVVIDDAKAHPGVPSVKSKFSNQRQRAKVMNFSIAYGKTERSLAEEMDLPVTEVRDMFRRWNNAKQGVERWKAEIVQQARETQHATSILGRHRRFPHIKHKLRK</sequence>
<dbReference type="PANTHER" id="PTHR10133:SF27">
    <property type="entry name" value="DNA POLYMERASE NU"/>
    <property type="match status" value="1"/>
</dbReference>
<dbReference type="InterPro" id="IPR001098">
    <property type="entry name" value="DNA-dir_DNA_pol_A_palm_dom"/>
</dbReference>
<dbReference type="OrthoDB" id="275278at2759"/>
<dbReference type="GO" id="GO:0003887">
    <property type="term" value="F:DNA-directed DNA polymerase activity"/>
    <property type="evidence" value="ECO:0007669"/>
    <property type="project" value="InterPro"/>
</dbReference>
<gene>
    <name evidence="3" type="ORF">FOZ61_009603</name>
</gene>
<name>A0A7J6M4Y6_PEROL</name>
<dbReference type="InterPro" id="IPR012337">
    <property type="entry name" value="RNaseH-like_sf"/>
</dbReference>
<dbReference type="PRINTS" id="PR00868">
    <property type="entry name" value="DNAPOLI"/>
</dbReference>
<protein>
    <recommendedName>
        <fullName evidence="2">DNA-directed DNA polymerase family A palm domain-containing protein</fullName>
    </recommendedName>
</protein>
<evidence type="ECO:0000256" key="1">
    <source>
        <dbReference type="ARBA" id="ARBA00022705"/>
    </source>
</evidence>
<dbReference type="Pfam" id="PF00476">
    <property type="entry name" value="DNA_pol_A"/>
    <property type="match status" value="1"/>
</dbReference>
<dbReference type="SUPFAM" id="SSF53098">
    <property type="entry name" value="Ribonuclease H-like"/>
    <property type="match status" value="1"/>
</dbReference>
<proteinExistence type="predicted"/>
<dbReference type="InterPro" id="IPR043502">
    <property type="entry name" value="DNA/RNA_pol_sf"/>
</dbReference>
<dbReference type="Proteomes" id="UP000570595">
    <property type="component" value="Unassembled WGS sequence"/>
</dbReference>
<dbReference type="PANTHER" id="PTHR10133">
    <property type="entry name" value="DNA POLYMERASE I"/>
    <property type="match status" value="1"/>
</dbReference>
<dbReference type="Gene3D" id="3.30.420.10">
    <property type="entry name" value="Ribonuclease H-like superfamily/Ribonuclease H"/>
    <property type="match status" value="1"/>
</dbReference>
<dbReference type="GO" id="GO:0006261">
    <property type="term" value="P:DNA-templated DNA replication"/>
    <property type="evidence" value="ECO:0007669"/>
    <property type="project" value="InterPro"/>
</dbReference>
<evidence type="ECO:0000313" key="4">
    <source>
        <dbReference type="Proteomes" id="UP000570595"/>
    </source>
</evidence>
<dbReference type="InterPro" id="IPR036397">
    <property type="entry name" value="RNaseH_sf"/>
</dbReference>
<dbReference type="GO" id="GO:0006302">
    <property type="term" value="P:double-strand break repair"/>
    <property type="evidence" value="ECO:0007669"/>
    <property type="project" value="TreeGrafter"/>
</dbReference>
<dbReference type="Gene3D" id="3.30.70.370">
    <property type="match status" value="1"/>
</dbReference>
<dbReference type="EMBL" id="JABAHT010000071">
    <property type="protein sequence ID" value="KAF4666564.1"/>
    <property type="molecule type" value="Genomic_DNA"/>
</dbReference>
<reference evidence="3 4" key="1">
    <citation type="submission" date="2020-04" db="EMBL/GenBank/DDBJ databases">
        <title>Perkinsus olseni comparative genomics.</title>
        <authorList>
            <person name="Bogema D.R."/>
        </authorList>
    </citation>
    <scope>NUCLEOTIDE SEQUENCE [LARGE SCALE GENOMIC DNA]</scope>
    <source>
        <strain evidence="3">ATCC PRA-179</strain>
    </source>
</reference>
<dbReference type="GO" id="GO:0008408">
    <property type="term" value="F:3'-5' exonuclease activity"/>
    <property type="evidence" value="ECO:0007669"/>
    <property type="project" value="InterPro"/>
</dbReference>
<comment type="caution">
    <text evidence="3">The sequence shown here is derived from an EMBL/GenBank/DDBJ whole genome shotgun (WGS) entry which is preliminary data.</text>
</comment>
<dbReference type="SUPFAM" id="SSF56672">
    <property type="entry name" value="DNA/RNA polymerases"/>
    <property type="match status" value="1"/>
</dbReference>
<feature type="domain" description="DNA-directed DNA polymerase family A palm" evidence="2">
    <location>
        <begin position="992"/>
        <end position="1160"/>
    </location>
</feature>
<dbReference type="SMART" id="SM00482">
    <property type="entry name" value="POLAc"/>
    <property type="match status" value="1"/>
</dbReference>
<dbReference type="AlphaFoldDB" id="A0A7J6M4Y6"/>
<dbReference type="Gene3D" id="1.10.150.20">
    <property type="entry name" value="5' to 3' exonuclease, C-terminal subdomain"/>
    <property type="match status" value="1"/>
</dbReference>
<dbReference type="GO" id="GO:0003677">
    <property type="term" value="F:DNA binding"/>
    <property type="evidence" value="ECO:0007669"/>
    <property type="project" value="InterPro"/>
</dbReference>
<organism evidence="3 4">
    <name type="scientific">Perkinsus olseni</name>
    <name type="common">Perkinsus atlanticus</name>
    <dbReference type="NCBI Taxonomy" id="32597"/>
    <lineage>
        <taxon>Eukaryota</taxon>
        <taxon>Sar</taxon>
        <taxon>Alveolata</taxon>
        <taxon>Perkinsozoa</taxon>
        <taxon>Perkinsea</taxon>
        <taxon>Perkinsida</taxon>
        <taxon>Perkinsidae</taxon>
        <taxon>Perkinsus</taxon>
    </lineage>
</organism>
<dbReference type="InterPro" id="IPR002298">
    <property type="entry name" value="DNA_polymerase_A"/>
</dbReference>
<evidence type="ECO:0000313" key="3">
    <source>
        <dbReference type="EMBL" id="KAF4666564.1"/>
    </source>
</evidence>
<accession>A0A7J6M4Y6</accession>
<dbReference type="Pfam" id="PF01612">
    <property type="entry name" value="DNA_pol_A_exo1"/>
    <property type="match status" value="1"/>
</dbReference>
<evidence type="ECO:0000259" key="2">
    <source>
        <dbReference type="SMART" id="SM00482"/>
    </source>
</evidence>